<dbReference type="PATRIC" id="fig|269796.9.peg.3020"/>
<accession>Q2RQ87</accession>
<dbReference type="Proteomes" id="UP000001929">
    <property type="component" value="Chromosome"/>
</dbReference>
<dbReference type="EMBL" id="CP000230">
    <property type="protein sequence ID" value="ABC23708.1"/>
    <property type="molecule type" value="Genomic_DNA"/>
</dbReference>
<protein>
    <submittedName>
        <fullName evidence="3">ABC-type uncharacterized transport system auxiliary component-like</fullName>
    </submittedName>
</protein>
<dbReference type="SUPFAM" id="SSF159594">
    <property type="entry name" value="XCC0632-like"/>
    <property type="match status" value="1"/>
</dbReference>
<dbReference type="AlphaFoldDB" id="Q2RQ87"/>
<name>Q2RQ87_RHORT</name>
<sequence length="203" mass="21902">MILSRISRPLAALFAAGVLLAGCTAAPPAPTDTFYRLDAAEGVMPVLGQPQPRVVEVTRFLAAGVLADRPVAHTSTGRVLEQYAYDFWIETPPVLLQQQLVEYLRAANVFTQVVTPELRARTDLTIRGRILRFEHLLPPSGAAGVAVSIELSLIDTATDDVKLLGTYVETVPADNTSVLAATSAMREAVARIYARFVADITKT</sequence>
<evidence type="ECO:0000259" key="2">
    <source>
        <dbReference type="Pfam" id="PF03886"/>
    </source>
</evidence>
<evidence type="ECO:0000313" key="4">
    <source>
        <dbReference type="Proteomes" id="UP000001929"/>
    </source>
</evidence>
<dbReference type="STRING" id="269796.Rru_A2911"/>
<dbReference type="RefSeq" id="WP_011390661.1">
    <property type="nucleotide sequence ID" value="NC_007643.1"/>
</dbReference>
<evidence type="ECO:0000256" key="1">
    <source>
        <dbReference type="SAM" id="SignalP"/>
    </source>
</evidence>
<dbReference type="HOGENOM" id="CLU_1382664_0_0_5"/>
<feature type="chain" id="PRO_5004214610" evidence="1">
    <location>
        <begin position="22"/>
        <end position="203"/>
    </location>
</feature>
<dbReference type="Gene3D" id="3.40.50.10610">
    <property type="entry name" value="ABC-type transport auxiliary lipoprotein component"/>
    <property type="match status" value="1"/>
</dbReference>
<evidence type="ECO:0000313" key="3">
    <source>
        <dbReference type="EMBL" id="ABC23708.1"/>
    </source>
</evidence>
<organism evidence="3 4">
    <name type="scientific">Rhodospirillum rubrum (strain ATCC 11170 / ATH 1.1.1 / DSM 467 / LMG 4362 / NCIMB 8255 / S1)</name>
    <dbReference type="NCBI Taxonomy" id="269796"/>
    <lineage>
        <taxon>Bacteria</taxon>
        <taxon>Pseudomonadati</taxon>
        <taxon>Pseudomonadota</taxon>
        <taxon>Alphaproteobacteria</taxon>
        <taxon>Rhodospirillales</taxon>
        <taxon>Rhodospirillaceae</taxon>
        <taxon>Rhodospirillum</taxon>
    </lineage>
</organism>
<keyword evidence="1" id="KW-0732">Signal</keyword>
<proteinExistence type="predicted"/>
<feature type="domain" description="ABC-type transport auxiliary lipoprotein component" evidence="2">
    <location>
        <begin position="35"/>
        <end position="193"/>
    </location>
</feature>
<dbReference type="eggNOG" id="COG3218">
    <property type="taxonomic scope" value="Bacteria"/>
</dbReference>
<dbReference type="InterPro" id="IPR005586">
    <property type="entry name" value="ABC_trans_aux"/>
</dbReference>
<dbReference type="Pfam" id="PF03886">
    <property type="entry name" value="ABC_trans_aux"/>
    <property type="match status" value="1"/>
</dbReference>
<feature type="signal peptide" evidence="1">
    <location>
        <begin position="1"/>
        <end position="21"/>
    </location>
</feature>
<dbReference type="PROSITE" id="PS51257">
    <property type="entry name" value="PROKAR_LIPOPROTEIN"/>
    <property type="match status" value="1"/>
</dbReference>
<keyword evidence="4" id="KW-1185">Reference proteome</keyword>
<dbReference type="EnsemblBacteria" id="ABC23708">
    <property type="protein sequence ID" value="ABC23708"/>
    <property type="gene ID" value="Rru_A2911"/>
</dbReference>
<gene>
    <name evidence="3" type="ordered locus">Rru_A2911</name>
</gene>
<dbReference type="KEGG" id="rru:Rru_A2911"/>
<reference evidence="3 4" key="1">
    <citation type="journal article" date="2011" name="Stand. Genomic Sci.">
        <title>Complete genome sequence of Rhodospirillum rubrum type strain (S1).</title>
        <authorList>
            <person name="Munk A.C."/>
            <person name="Copeland A."/>
            <person name="Lucas S."/>
            <person name="Lapidus A."/>
            <person name="Del Rio T.G."/>
            <person name="Barry K."/>
            <person name="Detter J.C."/>
            <person name="Hammon N."/>
            <person name="Israni S."/>
            <person name="Pitluck S."/>
            <person name="Brettin T."/>
            <person name="Bruce D."/>
            <person name="Han C."/>
            <person name="Tapia R."/>
            <person name="Gilna P."/>
            <person name="Schmutz J."/>
            <person name="Larimer F."/>
            <person name="Land M."/>
            <person name="Kyrpides N.C."/>
            <person name="Mavromatis K."/>
            <person name="Richardson P."/>
            <person name="Rohde M."/>
            <person name="Goker M."/>
            <person name="Klenk H.P."/>
            <person name="Zhang Y."/>
            <person name="Roberts G.P."/>
            <person name="Reslewic S."/>
            <person name="Schwartz D.C."/>
        </authorList>
    </citation>
    <scope>NUCLEOTIDE SEQUENCE [LARGE SCALE GENOMIC DNA]</scope>
    <source>
        <strain evidence="4">ATCC 11170 / ATH 1.1.1 / DSM 467 / LMG 4362 / NCIMB 8255 / S1</strain>
    </source>
</reference>